<dbReference type="EMBL" id="KZ293645">
    <property type="protein sequence ID" value="PBL02002.1"/>
    <property type="molecule type" value="Genomic_DNA"/>
</dbReference>
<keyword evidence="2" id="KW-1185">Reference proteome</keyword>
<sequence length="150" mass="16611">MTLMSGRRAGLSFTLRVVGSFSSTSSFRVFHKLSLFYTQKASVNMVLAQSGLGLLAVDSKLSLCRLSSEKRPTSGSHVAVIAFLRPRFAAIYNIHQPMICTSTPGQQNPLNQSFISGTRRTKTLRMSHGRSSFWVSIPFPELPRAVQIVY</sequence>
<accession>A0A2H3E3L2</accession>
<dbReference type="InParanoid" id="A0A2H3E3L2"/>
<organism evidence="1 2">
    <name type="scientific">Armillaria gallica</name>
    <name type="common">Bulbous honey fungus</name>
    <name type="synonym">Armillaria bulbosa</name>
    <dbReference type="NCBI Taxonomy" id="47427"/>
    <lineage>
        <taxon>Eukaryota</taxon>
        <taxon>Fungi</taxon>
        <taxon>Dikarya</taxon>
        <taxon>Basidiomycota</taxon>
        <taxon>Agaricomycotina</taxon>
        <taxon>Agaricomycetes</taxon>
        <taxon>Agaricomycetidae</taxon>
        <taxon>Agaricales</taxon>
        <taxon>Marasmiineae</taxon>
        <taxon>Physalacriaceae</taxon>
        <taxon>Armillaria</taxon>
    </lineage>
</organism>
<evidence type="ECO:0000313" key="2">
    <source>
        <dbReference type="Proteomes" id="UP000217790"/>
    </source>
</evidence>
<evidence type="ECO:0000313" key="1">
    <source>
        <dbReference type="EMBL" id="PBL02002.1"/>
    </source>
</evidence>
<name>A0A2H3E3L2_ARMGA</name>
<reference evidence="2" key="1">
    <citation type="journal article" date="2017" name="Nat. Ecol. Evol.">
        <title>Genome expansion and lineage-specific genetic innovations in the forest pathogenic fungi Armillaria.</title>
        <authorList>
            <person name="Sipos G."/>
            <person name="Prasanna A.N."/>
            <person name="Walter M.C."/>
            <person name="O'Connor E."/>
            <person name="Balint B."/>
            <person name="Krizsan K."/>
            <person name="Kiss B."/>
            <person name="Hess J."/>
            <person name="Varga T."/>
            <person name="Slot J."/>
            <person name="Riley R."/>
            <person name="Boka B."/>
            <person name="Rigling D."/>
            <person name="Barry K."/>
            <person name="Lee J."/>
            <person name="Mihaltcheva S."/>
            <person name="LaButti K."/>
            <person name="Lipzen A."/>
            <person name="Waldron R."/>
            <person name="Moloney N.M."/>
            <person name="Sperisen C."/>
            <person name="Kredics L."/>
            <person name="Vagvoelgyi C."/>
            <person name="Patrignani A."/>
            <person name="Fitzpatrick D."/>
            <person name="Nagy I."/>
            <person name="Doyle S."/>
            <person name="Anderson J.B."/>
            <person name="Grigoriev I.V."/>
            <person name="Gueldener U."/>
            <person name="Muensterkoetter M."/>
            <person name="Nagy L.G."/>
        </authorList>
    </citation>
    <scope>NUCLEOTIDE SEQUENCE [LARGE SCALE GENOMIC DNA]</scope>
    <source>
        <strain evidence="2">Ar21-2</strain>
    </source>
</reference>
<protein>
    <submittedName>
        <fullName evidence="1">Uncharacterized protein</fullName>
    </submittedName>
</protein>
<gene>
    <name evidence="1" type="ORF">ARMGADRAFT_235546</name>
</gene>
<dbReference type="AlphaFoldDB" id="A0A2H3E3L2"/>
<dbReference type="Proteomes" id="UP000217790">
    <property type="component" value="Unassembled WGS sequence"/>
</dbReference>
<proteinExistence type="predicted"/>